<comment type="caution">
    <text evidence="5">The sequence shown here is derived from an EMBL/GenBank/DDBJ whole genome shotgun (WGS) entry which is preliminary data.</text>
</comment>
<keyword evidence="1 5" id="KW-0808">Transferase</keyword>
<name>A0A2A9CYW5_9MICO</name>
<dbReference type="AlphaFoldDB" id="A0A2A9CYW5"/>
<evidence type="ECO:0000259" key="4">
    <source>
        <dbReference type="PROSITE" id="PS51186"/>
    </source>
</evidence>
<comment type="similarity">
    <text evidence="3">Belongs to the acetyltransferase family. RimJ subfamily.</text>
</comment>
<dbReference type="Gene3D" id="3.40.630.30">
    <property type="match status" value="1"/>
</dbReference>
<proteinExistence type="inferred from homology"/>
<dbReference type="PANTHER" id="PTHR43792:SF8">
    <property type="entry name" value="[RIBOSOMAL PROTEIN US5]-ALANINE N-ACETYLTRANSFERASE"/>
    <property type="match status" value="1"/>
</dbReference>
<dbReference type="InterPro" id="IPR000182">
    <property type="entry name" value="GNAT_dom"/>
</dbReference>
<dbReference type="InterPro" id="IPR051531">
    <property type="entry name" value="N-acetyltransferase"/>
</dbReference>
<dbReference type="EMBL" id="PDJD01000001">
    <property type="protein sequence ID" value="PFG19316.1"/>
    <property type="molecule type" value="Genomic_DNA"/>
</dbReference>
<evidence type="ECO:0000256" key="1">
    <source>
        <dbReference type="ARBA" id="ARBA00022679"/>
    </source>
</evidence>
<gene>
    <name evidence="5" type="ORF">ATL40_0875</name>
</gene>
<dbReference type="OrthoDB" id="5242221at2"/>
<reference evidence="5 6" key="1">
    <citation type="submission" date="2017-10" db="EMBL/GenBank/DDBJ databases">
        <title>Sequencing the genomes of 1000 actinobacteria strains.</title>
        <authorList>
            <person name="Klenk H.-P."/>
        </authorList>
    </citation>
    <scope>NUCLEOTIDE SEQUENCE [LARGE SCALE GENOMIC DNA]</scope>
    <source>
        <strain evidence="5 6">DSM 21801</strain>
    </source>
</reference>
<evidence type="ECO:0000313" key="5">
    <source>
        <dbReference type="EMBL" id="PFG19316.1"/>
    </source>
</evidence>
<accession>A0A2A9CYW5</accession>
<dbReference type="Proteomes" id="UP000224915">
    <property type="component" value="Unassembled WGS sequence"/>
</dbReference>
<dbReference type="RefSeq" id="WP_098470275.1">
    <property type="nucleotide sequence ID" value="NZ_PDJD01000001.1"/>
</dbReference>
<dbReference type="GO" id="GO:0005840">
    <property type="term" value="C:ribosome"/>
    <property type="evidence" value="ECO:0007669"/>
    <property type="project" value="UniProtKB-KW"/>
</dbReference>
<evidence type="ECO:0000313" key="6">
    <source>
        <dbReference type="Proteomes" id="UP000224915"/>
    </source>
</evidence>
<dbReference type="GO" id="GO:0005737">
    <property type="term" value="C:cytoplasm"/>
    <property type="evidence" value="ECO:0007669"/>
    <property type="project" value="TreeGrafter"/>
</dbReference>
<evidence type="ECO:0000256" key="2">
    <source>
        <dbReference type="ARBA" id="ARBA00023315"/>
    </source>
</evidence>
<dbReference type="PANTHER" id="PTHR43792">
    <property type="entry name" value="GNAT FAMILY, PUTATIVE (AFU_ORTHOLOGUE AFUA_3G00765)-RELATED-RELATED"/>
    <property type="match status" value="1"/>
</dbReference>
<feature type="domain" description="N-acetyltransferase" evidence="4">
    <location>
        <begin position="20"/>
        <end position="173"/>
    </location>
</feature>
<dbReference type="SUPFAM" id="SSF55729">
    <property type="entry name" value="Acyl-CoA N-acyltransferases (Nat)"/>
    <property type="match status" value="1"/>
</dbReference>
<dbReference type="GO" id="GO:0008999">
    <property type="term" value="F:protein-N-terminal-alanine acetyltransferase activity"/>
    <property type="evidence" value="ECO:0007669"/>
    <property type="project" value="TreeGrafter"/>
</dbReference>
<sequence>MDDARTSLRLLDLDDAPLLAELRARNADHLRPWEPTRPARFVTRQGQTAYVEQLLRAYENGDGVPFAITTQGRVIGQVTLAGIVRGALQSCSLGYWVGAADTGVGHATRAATLAIGFAFSQLGLHRVQAETLPENAPSRAVLRRNAFVQYGLAPQYLSIDGQWRDHLMFQRLAPAR</sequence>
<organism evidence="5 6">
    <name type="scientific">Serinibacter salmoneus</name>
    <dbReference type="NCBI Taxonomy" id="556530"/>
    <lineage>
        <taxon>Bacteria</taxon>
        <taxon>Bacillati</taxon>
        <taxon>Actinomycetota</taxon>
        <taxon>Actinomycetes</taxon>
        <taxon>Micrococcales</taxon>
        <taxon>Beutenbergiaceae</taxon>
        <taxon>Serinibacter</taxon>
    </lineage>
</organism>
<dbReference type="PROSITE" id="PS51186">
    <property type="entry name" value="GNAT"/>
    <property type="match status" value="1"/>
</dbReference>
<keyword evidence="5" id="KW-0689">Ribosomal protein</keyword>
<dbReference type="InterPro" id="IPR016181">
    <property type="entry name" value="Acyl_CoA_acyltransferase"/>
</dbReference>
<evidence type="ECO:0000256" key="3">
    <source>
        <dbReference type="ARBA" id="ARBA00038502"/>
    </source>
</evidence>
<keyword evidence="2" id="KW-0012">Acyltransferase</keyword>
<protein>
    <submittedName>
        <fullName evidence="5">[SSU ribosomal protein S5P]-alanine acetyltransferase</fullName>
    </submittedName>
</protein>
<keyword evidence="5" id="KW-0687">Ribonucleoprotein</keyword>
<dbReference type="Pfam" id="PF13302">
    <property type="entry name" value="Acetyltransf_3"/>
    <property type="match status" value="1"/>
</dbReference>
<keyword evidence="6" id="KW-1185">Reference proteome</keyword>